<evidence type="ECO:0000256" key="6">
    <source>
        <dbReference type="ARBA" id="ARBA00022737"/>
    </source>
</evidence>
<evidence type="ECO:0000256" key="1">
    <source>
        <dbReference type="ARBA" id="ARBA00004240"/>
    </source>
</evidence>
<dbReference type="PANTHER" id="PTHR14094:SF9">
    <property type="entry name" value="SIGNAL RECOGNITION PARTICLE SUBUNIT SRP72"/>
    <property type="match status" value="1"/>
</dbReference>
<dbReference type="FunFam" id="1.25.40.10:FF:000062">
    <property type="entry name" value="Signal recognition particle subunit SRP72"/>
    <property type="match status" value="1"/>
</dbReference>
<evidence type="ECO:0000256" key="8">
    <source>
        <dbReference type="ARBA" id="ARBA00022824"/>
    </source>
</evidence>
<comment type="subcellular location">
    <subcellularLocation>
        <location evidence="2 11">Cytoplasm</location>
    </subcellularLocation>
    <subcellularLocation>
        <location evidence="1">Endoplasmic reticulum</location>
    </subcellularLocation>
</comment>
<sequence length="647" mass="72246">MSANKENNLVQAYLELNKFCQSSDYERALKAAGKILQIAPNEQKAFHCKVVCFLQLHNFKEALATLTNAKNSALAADLLFEKAYAQYRLNSPKEALQTVDSAPELTPALKELRAQILYRLEQYQDCYNLYRDLLKNTTDEYEDERKANMAAVVANLAALNPTSELPQFDENTYELAYNSGSTLAMRGKYNEALSVLKRAEQACSESVIDDGGTEEEAKEEAAIIRVQQAYCLQQINREKEAATIYQNILKDKPSDQALVAIASNNIIVINRDTNVFDSRKRMKAATADGLEHKLNSRQRAVITYNQAILSIYSNQPDFCKQCCVKLVRDFGEDRRAAIVEASSLVKEGKASQAVSLLLKHGGTLTLAAVQILLVNGDRKAAIKLLQESEYKHRPGVVGVLCTLLCADNELEKASLMFDELYEHVKNDAERMKLYRGAWRGAARCHGRAGRAGAAARAHEALAAVEPRDARSLARLVKALAAADPPRARSLAEQLPPLDQLETKIDIDALESSKWMMGAKVVKKTVQSKQEQSPGTPGSELGQKKKTKRKRNSKLPPNADLSKPPDPERWLPKYERTAYRKRRGIRRDVIKGSQGMSTTATDQYDMSKQQTTPTPATSAKSPRVEVKQTESAWQRKQQQKKKGKGRKW</sequence>
<keyword evidence="7" id="KW-0802">TPR repeat</keyword>
<keyword evidence="9 11" id="KW-0733">Signal recognition particle</keyword>
<organism evidence="14 15">
    <name type="scientific">Bombyx mori</name>
    <name type="common">Silk moth</name>
    <dbReference type="NCBI Taxonomy" id="7091"/>
    <lineage>
        <taxon>Eukaryota</taxon>
        <taxon>Metazoa</taxon>
        <taxon>Ecdysozoa</taxon>
        <taxon>Arthropoda</taxon>
        <taxon>Hexapoda</taxon>
        <taxon>Insecta</taxon>
        <taxon>Pterygota</taxon>
        <taxon>Neoptera</taxon>
        <taxon>Endopterygota</taxon>
        <taxon>Lepidoptera</taxon>
        <taxon>Glossata</taxon>
        <taxon>Ditrysia</taxon>
        <taxon>Bombycoidea</taxon>
        <taxon>Bombycidae</taxon>
        <taxon>Bombycinae</taxon>
        <taxon>Bombyx</taxon>
    </lineage>
</organism>
<reference evidence="14" key="2">
    <citation type="submission" date="2022-06" db="UniProtKB">
        <authorList>
            <consortium name="EnsemblMetazoa"/>
        </authorList>
    </citation>
    <scope>IDENTIFICATION</scope>
    <source>
        <strain evidence="14">p50T (Dazao)</strain>
    </source>
</reference>
<evidence type="ECO:0000256" key="12">
    <source>
        <dbReference type="SAM" id="MobiDB-lite"/>
    </source>
</evidence>
<evidence type="ECO:0000256" key="4">
    <source>
        <dbReference type="ARBA" id="ARBA00018350"/>
    </source>
</evidence>
<comment type="function">
    <text evidence="11">Component of the signal recognition particle (SRP) complex, a ribonucleoprotein complex that mediates the cotranslational targeting of secretory and membrane proteins to the endoplasmic reticulum (ER).</text>
</comment>
<dbReference type="Gene3D" id="1.25.40.10">
    <property type="entry name" value="Tetratricopeptide repeat domain"/>
    <property type="match status" value="2"/>
</dbReference>
<reference evidence="15" key="1">
    <citation type="journal article" date="2008" name="Insect Biochem. Mol. Biol.">
        <title>The genome of a lepidopteran model insect, the silkworm Bombyx mori.</title>
        <authorList>
            <consortium name="International Silkworm Genome Consortium"/>
        </authorList>
    </citation>
    <scope>NUCLEOTIDE SEQUENCE [LARGE SCALE GENOMIC DNA]</scope>
    <source>
        <strain evidence="15">p50T</strain>
    </source>
</reference>
<dbReference type="InterPro" id="IPR026270">
    <property type="entry name" value="SRP72"/>
</dbReference>
<evidence type="ECO:0000256" key="3">
    <source>
        <dbReference type="ARBA" id="ARBA00007676"/>
    </source>
</evidence>
<dbReference type="GO" id="GO:0006614">
    <property type="term" value="P:SRP-dependent cotranslational protein targeting to membrane"/>
    <property type="evidence" value="ECO:0007669"/>
    <property type="project" value="UniProtKB-UniRule"/>
</dbReference>
<dbReference type="PIRSF" id="PIRSF038922">
    <property type="entry name" value="SRP72"/>
    <property type="match status" value="1"/>
</dbReference>
<feature type="compositionally biased region" description="Polar residues" evidence="12">
    <location>
        <begin position="593"/>
        <end position="605"/>
    </location>
</feature>
<feature type="compositionally biased region" description="Basic and acidic residues" evidence="12">
    <location>
        <begin position="562"/>
        <end position="577"/>
    </location>
</feature>
<feature type="compositionally biased region" description="Basic residues" evidence="12">
    <location>
        <begin position="636"/>
        <end position="647"/>
    </location>
</feature>
<dbReference type="InterPro" id="IPR013699">
    <property type="entry name" value="Signal_recog_part_SRP72_RNA-bd"/>
</dbReference>
<keyword evidence="10 11" id="KW-0687">Ribonucleoprotein</keyword>
<dbReference type="GO" id="GO:0005783">
    <property type="term" value="C:endoplasmic reticulum"/>
    <property type="evidence" value="ECO:0007669"/>
    <property type="project" value="UniProtKB-SubCell"/>
</dbReference>
<dbReference type="GO" id="GO:0043022">
    <property type="term" value="F:ribosome binding"/>
    <property type="evidence" value="ECO:0007669"/>
    <property type="project" value="TreeGrafter"/>
</dbReference>
<dbReference type="RefSeq" id="XP_037874713.1">
    <property type="nucleotide sequence ID" value="XM_038018785.2"/>
</dbReference>
<dbReference type="Pfam" id="PF08492">
    <property type="entry name" value="SRP72"/>
    <property type="match status" value="1"/>
</dbReference>
<evidence type="ECO:0000256" key="10">
    <source>
        <dbReference type="ARBA" id="ARBA00023274"/>
    </source>
</evidence>
<keyword evidence="6" id="KW-0677">Repeat</keyword>
<dbReference type="AlphaFoldDB" id="A0A8R2M5E1"/>
<feature type="compositionally biased region" description="Polar residues" evidence="12">
    <location>
        <begin position="524"/>
        <end position="535"/>
    </location>
</feature>
<evidence type="ECO:0000259" key="13">
    <source>
        <dbReference type="Pfam" id="PF08492"/>
    </source>
</evidence>
<dbReference type="InterPro" id="IPR031545">
    <property type="entry name" value="SRP72_TPR-like"/>
</dbReference>
<protein>
    <recommendedName>
        <fullName evidence="4 11">Signal recognition particle subunit SRP72</fullName>
    </recommendedName>
</protein>
<comment type="similarity">
    <text evidence="3 11">Belongs to the SRP72 family.</text>
</comment>
<feature type="compositionally biased region" description="Low complexity" evidence="12">
    <location>
        <begin position="606"/>
        <end position="620"/>
    </location>
</feature>
<dbReference type="EnsemblMetazoa" id="XM_038018785.1">
    <property type="protein sequence ID" value="XP_037874713.1"/>
    <property type="gene ID" value="LOC101746382"/>
</dbReference>
<dbReference type="GO" id="GO:0008312">
    <property type="term" value="F:7S RNA binding"/>
    <property type="evidence" value="ECO:0007669"/>
    <property type="project" value="InterPro"/>
</dbReference>
<dbReference type="Pfam" id="PF17004">
    <property type="entry name" value="SRP_TPR_like"/>
    <property type="match status" value="1"/>
</dbReference>
<proteinExistence type="inferred from homology"/>
<evidence type="ECO:0000313" key="15">
    <source>
        <dbReference type="Proteomes" id="UP000005204"/>
    </source>
</evidence>
<evidence type="ECO:0000256" key="11">
    <source>
        <dbReference type="PIRNR" id="PIRNR038922"/>
    </source>
</evidence>
<feature type="compositionally biased region" description="Basic residues" evidence="12">
    <location>
        <begin position="543"/>
        <end position="552"/>
    </location>
</feature>
<dbReference type="InterPro" id="IPR011990">
    <property type="entry name" value="TPR-like_helical_dom_sf"/>
</dbReference>
<dbReference type="GeneID" id="101746382"/>
<dbReference type="GO" id="GO:0005786">
    <property type="term" value="C:signal recognition particle, endoplasmic reticulum targeting"/>
    <property type="evidence" value="ECO:0007669"/>
    <property type="project" value="UniProtKB-UniRule"/>
</dbReference>
<feature type="domain" description="Signal recognition particle SRP72 subunit RNA-binding" evidence="13">
    <location>
        <begin position="526"/>
        <end position="580"/>
    </location>
</feature>
<accession>A0A8R2M5E1</accession>
<evidence type="ECO:0000256" key="5">
    <source>
        <dbReference type="ARBA" id="ARBA00022490"/>
    </source>
</evidence>
<keyword evidence="15" id="KW-1185">Reference proteome</keyword>
<name>A0A8R2M5E1_BOMMO</name>
<dbReference type="PANTHER" id="PTHR14094">
    <property type="entry name" value="SIGNAL RECOGNITION PARTICLE 72"/>
    <property type="match status" value="1"/>
</dbReference>
<evidence type="ECO:0000313" key="14">
    <source>
        <dbReference type="EnsemblMetazoa" id="XP_037874713.1"/>
    </source>
</evidence>
<keyword evidence="5 11" id="KW-0963">Cytoplasm</keyword>
<dbReference type="CTD" id="6731"/>
<evidence type="ECO:0000256" key="9">
    <source>
        <dbReference type="ARBA" id="ARBA00023135"/>
    </source>
</evidence>
<evidence type="ECO:0000256" key="2">
    <source>
        <dbReference type="ARBA" id="ARBA00004496"/>
    </source>
</evidence>
<dbReference type="SUPFAM" id="SSF48452">
    <property type="entry name" value="TPR-like"/>
    <property type="match status" value="2"/>
</dbReference>
<dbReference type="KEGG" id="bmor:101746382"/>
<feature type="region of interest" description="Disordered" evidence="12">
    <location>
        <begin position="524"/>
        <end position="647"/>
    </location>
</feature>
<dbReference type="Proteomes" id="UP000005204">
    <property type="component" value="Unassembled WGS sequence"/>
</dbReference>
<keyword evidence="8" id="KW-0256">Endoplasmic reticulum</keyword>
<evidence type="ECO:0000256" key="7">
    <source>
        <dbReference type="ARBA" id="ARBA00022803"/>
    </source>
</evidence>